<dbReference type="Proteomes" id="UP000193920">
    <property type="component" value="Unassembled WGS sequence"/>
</dbReference>
<sequence length="101" mass="12080">MKPYAGEWNNNNEDTNSNKSDDPMEIDALHKRYKRFTKTDNNNNNNNNKYNESKYKNDKQMNHKSNNKNYNKNNQKEKFCLICEKHGSHFKGMLAQFKKSK</sequence>
<reference evidence="2 3" key="1">
    <citation type="submission" date="2016-08" db="EMBL/GenBank/DDBJ databases">
        <title>A Parts List for Fungal Cellulosomes Revealed by Comparative Genomics.</title>
        <authorList>
            <consortium name="DOE Joint Genome Institute"/>
            <person name="Haitjema C.H."/>
            <person name="Gilmore S.P."/>
            <person name="Henske J.K."/>
            <person name="Solomon K.V."/>
            <person name="De Groot R."/>
            <person name="Kuo A."/>
            <person name="Mondo S.J."/>
            <person name="Salamov A.A."/>
            <person name="Labutti K."/>
            <person name="Zhao Z."/>
            <person name="Chiniquy J."/>
            <person name="Barry K."/>
            <person name="Brewer H.M."/>
            <person name="Purvine S.O."/>
            <person name="Wright A.T."/>
            <person name="Boxma B."/>
            <person name="Van Alen T."/>
            <person name="Hackstein J.H."/>
            <person name="Baker S.E."/>
            <person name="Grigoriev I.V."/>
            <person name="O'Malley M.A."/>
        </authorList>
    </citation>
    <scope>NUCLEOTIDE SEQUENCE [LARGE SCALE GENOMIC DNA]</scope>
    <source>
        <strain evidence="2 3">G1</strain>
    </source>
</reference>
<proteinExistence type="predicted"/>
<evidence type="ECO:0000313" key="2">
    <source>
        <dbReference type="EMBL" id="ORY22430.1"/>
    </source>
</evidence>
<dbReference type="AlphaFoldDB" id="A0A1Y2AJE8"/>
<feature type="compositionally biased region" description="Basic and acidic residues" evidence="1">
    <location>
        <begin position="19"/>
        <end position="30"/>
    </location>
</feature>
<feature type="compositionally biased region" description="Low complexity" evidence="1">
    <location>
        <begin position="63"/>
        <end position="72"/>
    </location>
</feature>
<gene>
    <name evidence="2" type="ORF">LY90DRAFT_515542</name>
</gene>
<name>A0A1Y2AJE8_9FUNG</name>
<feature type="compositionally biased region" description="Low complexity" evidence="1">
    <location>
        <begin position="39"/>
        <end position="50"/>
    </location>
</feature>
<protein>
    <submittedName>
        <fullName evidence="2">Uncharacterized protein</fullName>
    </submittedName>
</protein>
<dbReference type="EMBL" id="MCOG01000248">
    <property type="protein sequence ID" value="ORY22430.1"/>
    <property type="molecule type" value="Genomic_DNA"/>
</dbReference>
<accession>A0A1Y2AJE8</accession>
<comment type="caution">
    <text evidence="2">The sequence shown here is derived from an EMBL/GenBank/DDBJ whole genome shotgun (WGS) entry which is preliminary data.</text>
</comment>
<organism evidence="2 3">
    <name type="scientific">Neocallimastix californiae</name>
    <dbReference type="NCBI Taxonomy" id="1754190"/>
    <lineage>
        <taxon>Eukaryota</taxon>
        <taxon>Fungi</taxon>
        <taxon>Fungi incertae sedis</taxon>
        <taxon>Chytridiomycota</taxon>
        <taxon>Chytridiomycota incertae sedis</taxon>
        <taxon>Neocallimastigomycetes</taxon>
        <taxon>Neocallimastigales</taxon>
        <taxon>Neocallimastigaceae</taxon>
        <taxon>Neocallimastix</taxon>
    </lineage>
</organism>
<evidence type="ECO:0000313" key="3">
    <source>
        <dbReference type="Proteomes" id="UP000193920"/>
    </source>
</evidence>
<feature type="region of interest" description="Disordered" evidence="1">
    <location>
        <begin position="1"/>
        <end position="72"/>
    </location>
</feature>
<keyword evidence="3" id="KW-1185">Reference proteome</keyword>
<evidence type="ECO:0000256" key="1">
    <source>
        <dbReference type="SAM" id="MobiDB-lite"/>
    </source>
</evidence>
<feature type="compositionally biased region" description="Basic and acidic residues" evidence="1">
    <location>
        <begin position="51"/>
        <end position="61"/>
    </location>
</feature>
<feature type="compositionally biased region" description="Low complexity" evidence="1">
    <location>
        <begin position="9"/>
        <end position="18"/>
    </location>
</feature>